<dbReference type="RefSeq" id="WP_137636397.1">
    <property type="nucleotide sequence ID" value="NZ_BJDN01000001.1"/>
</dbReference>
<keyword evidence="3" id="KW-1185">Reference proteome</keyword>
<dbReference type="Proteomes" id="UP001597104">
    <property type="component" value="Unassembled WGS sequence"/>
</dbReference>
<evidence type="ECO:0000313" key="3">
    <source>
        <dbReference type="Proteomes" id="UP001597104"/>
    </source>
</evidence>
<sequence>MFYYLCGFVTLLSALVSFGFSVAAYLKAKPSGDTSLTNAKYALSRSFAILLGVSSVFIFQSSAVLVVAAIIMIAVQLSDGLIGMKISSFKTLGPLLTALGNTLVLGLFLLN</sequence>
<accession>A0ABW3EGQ6</accession>
<feature type="transmembrane region" description="Helical" evidence="1">
    <location>
        <begin position="47"/>
        <end position="77"/>
    </location>
</feature>
<keyword evidence="1" id="KW-1133">Transmembrane helix</keyword>
<feature type="transmembrane region" description="Helical" evidence="1">
    <location>
        <begin position="89"/>
        <end position="110"/>
    </location>
</feature>
<reference evidence="3" key="1">
    <citation type="journal article" date="2019" name="Int. J. Syst. Evol. Microbiol.">
        <title>The Global Catalogue of Microorganisms (GCM) 10K type strain sequencing project: providing services to taxonomists for standard genome sequencing and annotation.</title>
        <authorList>
            <consortium name="The Broad Institute Genomics Platform"/>
            <consortium name="The Broad Institute Genome Sequencing Center for Infectious Disease"/>
            <person name="Wu L."/>
            <person name="Ma J."/>
        </authorList>
    </citation>
    <scope>NUCLEOTIDE SEQUENCE [LARGE SCALE GENOMIC DNA]</scope>
    <source>
        <strain evidence="3">CCM 8925</strain>
    </source>
</reference>
<comment type="caution">
    <text evidence="2">The sequence shown here is derived from an EMBL/GenBank/DDBJ whole genome shotgun (WGS) entry which is preliminary data.</text>
</comment>
<organism evidence="2 3">
    <name type="scientific">Loigolactobacillus binensis</name>
    <dbReference type="NCBI Taxonomy" id="2559922"/>
    <lineage>
        <taxon>Bacteria</taxon>
        <taxon>Bacillati</taxon>
        <taxon>Bacillota</taxon>
        <taxon>Bacilli</taxon>
        <taxon>Lactobacillales</taxon>
        <taxon>Lactobacillaceae</taxon>
        <taxon>Loigolactobacillus</taxon>
    </lineage>
</organism>
<keyword evidence="1" id="KW-0812">Transmembrane</keyword>
<name>A0ABW3EGQ6_9LACO</name>
<evidence type="ECO:0008006" key="4">
    <source>
        <dbReference type="Google" id="ProtNLM"/>
    </source>
</evidence>
<evidence type="ECO:0000313" key="2">
    <source>
        <dbReference type="EMBL" id="MFD0898138.1"/>
    </source>
</evidence>
<proteinExistence type="predicted"/>
<protein>
    <recommendedName>
        <fullName evidence="4">DUF3325 domain-containing protein</fullName>
    </recommendedName>
</protein>
<dbReference type="EMBL" id="JBHTIO010000044">
    <property type="protein sequence ID" value="MFD0898138.1"/>
    <property type="molecule type" value="Genomic_DNA"/>
</dbReference>
<evidence type="ECO:0000256" key="1">
    <source>
        <dbReference type="SAM" id="Phobius"/>
    </source>
</evidence>
<gene>
    <name evidence="2" type="ORF">ACFQZ7_10425</name>
</gene>
<keyword evidence="1" id="KW-0472">Membrane</keyword>